<name>A0A915E1M0_9BILA</name>
<keyword evidence="2" id="KW-1185">Reference proteome</keyword>
<reference evidence="3" key="1">
    <citation type="submission" date="2022-11" db="UniProtKB">
        <authorList>
            <consortium name="WormBaseParasite"/>
        </authorList>
    </citation>
    <scope>IDENTIFICATION</scope>
</reference>
<accession>A0A915E1M0</accession>
<evidence type="ECO:0000256" key="1">
    <source>
        <dbReference type="SAM" id="MobiDB-lite"/>
    </source>
</evidence>
<organism evidence="2 3">
    <name type="scientific">Ditylenchus dipsaci</name>
    <dbReference type="NCBI Taxonomy" id="166011"/>
    <lineage>
        <taxon>Eukaryota</taxon>
        <taxon>Metazoa</taxon>
        <taxon>Ecdysozoa</taxon>
        <taxon>Nematoda</taxon>
        <taxon>Chromadorea</taxon>
        <taxon>Rhabditida</taxon>
        <taxon>Tylenchina</taxon>
        <taxon>Tylenchomorpha</taxon>
        <taxon>Sphaerularioidea</taxon>
        <taxon>Anguinidae</taxon>
        <taxon>Anguininae</taxon>
        <taxon>Ditylenchus</taxon>
    </lineage>
</organism>
<dbReference type="WBParaSite" id="jg24925">
    <property type="protein sequence ID" value="jg24925"/>
    <property type="gene ID" value="jg24925"/>
</dbReference>
<evidence type="ECO:0000313" key="3">
    <source>
        <dbReference type="WBParaSite" id="jg24925"/>
    </source>
</evidence>
<protein>
    <submittedName>
        <fullName evidence="3">Uncharacterized protein</fullName>
    </submittedName>
</protein>
<evidence type="ECO:0000313" key="2">
    <source>
        <dbReference type="Proteomes" id="UP000887574"/>
    </source>
</evidence>
<feature type="region of interest" description="Disordered" evidence="1">
    <location>
        <begin position="57"/>
        <end position="87"/>
    </location>
</feature>
<proteinExistence type="predicted"/>
<dbReference type="Proteomes" id="UP000887574">
    <property type="component" value="Unplaced"/>
</dbReference>
<feature type="compositionally biased region" description="Polar residues" evidence="1">
    <location>
        <begin position="76"/>
        <end position="87"/>
    </location>
</feature>
<sequence>MKAMRLAVKMRNKSNCGITNADNGDEHYQVHCFKTTKPVPEGLQLLQDARFTAEDLSPIEKADLEKDEENGDASDHSLQQQGIELFS</sequence>
<dbReference type="AlphaFoldDB" id="A0A915E1M0"/>